<gene>
    <name evidence="1" type="ORF">K488DRAFT_60366</name>
</gene>
<organism evidence="1 2">
    <name type="scientific">Vararia minispora EC-137</name>
    <dbReference type="NCBI Taxonomy" id="1314806"/>
    <lineage>
        <taxon>Eukaryota</taxon>
        <taxon>Fungi</taxon>
        <taxon>Dikarya</taxon>
        <taxon>Basidiomycota</taxon>
        <taxon>Agaricomycotina</taxon>
        <taxon>Agaricomycetes</taxon>
        <taxon>Russulales</taxon>
        <taxon>Lachnocladiaceae</taxon>
        <taxon>Vararia</taxon>
    </lineage>
</organism>
<dbReference type="EMBL" id="MU273834">
    <property type="protein sequence ID" value="KAI0027818.1"/>
    <property type="molecule type" value="Genomic_DNA"/>
</dbReference>
<reference evidence="1" key="2">
    <citation type="journal article" date="2022" name="New Phytol.">
        <title>Evolutionary transition to the ectomycorrhizal habit in the genomes of a hyperdiverse lineage of mushroom-forming fungi.</title>
        <authorList>
            <person name="Looney B."/>
            <person name="Miyauchi S."/>
            <person name="Morin E."/>
            <person name="Drula E."/>
            <person name="Courty P.E."/>
            <person name="Kohler A."/>
            <person name="Kuo A."/>
            <person name="LaButti K."/>
            <person name="Pangilinan J."/>
            <person name="Lipzen A."/>
            <person name="Riley R."/>
            <person name="Andreopoulos W."/>
            <person name="He G."/>
            <person name="Johnson J."/>
            <person name="Nolan M."/>
            <person name="Tritt A."/>
            <person name="Barry K.W."/>
            <person name="Grigoriev I.V."/>
            <person name="Nagy L.G."/>
            <person name="Hibbett D."/>
            <person name="Henrissat B."/>
            <person name="Matheny P.B."/>
            <person name="Labbe J."/>
            <person name="Martin F.M."/>
        </authorList>
    </citation>
    <scope>NUCLEOTIDE SEQUENCE</scope>
    <source>
        <strain evidence="1">EC-137</strain>
    </source>
</reference>
<reference evidence="1" key="1">
    <citation type="submission" date="2021-02" db="EMBL/GenBank/DDBJ databases">
        <authorList>
            <consortium name="DOE Joint Genome Institute"/>
            <person name="Ahrendt S."/>
            <person name="Looney B.P."/>
            <person name="Miyauchi S."/>
            <person name="Morin E."/>
            <person name="Drula E."/>
            <person name="Courty P.E."/>
            <person name="Chicoki N."/>
            <person name="Fauchery L."/>
            <person name="Kohler A."/>
            <person name="Kuo A."/>
            <person name="Labutti K."/>
            <person name="Pangilinan J."/>
            <person name="Lipzen A."/>
            <person name="Riley R."/>
            <person name="Andreopoulos W."/>
            <person name="He G."/>
            <person name="Johnson J."/>
            <person name="Barry K.W."/>
            <person name="Grigoriev I.V."/>
            <person name="Nagy L."/>
            <person name="Hibbett D."/>
            <person name="Henrissat B."/>
            <person name="Matheny P.B."/>
            <person name="Labbe J."/>
            <person name="Martin F."/>
        </authorList>
    </citation>
    <scope>NUCLEOTIDE SEQUENCE</scope>
    <source>
        <strain evidence="1">EC-137</strain>
    </source>
</reference>
<evidence type="ECO:0000313" key="1">
    <source>
        <dbReference type="EMBL" id="KAI0027818.1"/>
    </source>
</evidence>
<evidence type="ECO:0000313" key="2">
    <source>
        <dbReference type="Proteomes" id="UP000814128"/>
    </source>
</evidence>
<comment type="caution">
    <text evidence="1">The sequence shown here is derived from an EMBL/GenBank/DDBJ whole genome shotgun (WGS) entry which is preliminary data.</text>
</comment>
<name>A0ACB8Q7W6_9AGAM</name>
<keyword evidence="2" id="KW-1185">Reference proteome</keyword>
<proteinExistence type="predicted"/>
<dbReference type="Proteomes" id="UP000814128">
    <property type="component" value="Unassembled WGS sequence"/>
</dbReference>
<accession>A0ACB8Q7W6</accession>
<sequence length="334" mass="36785">MAVLEHTAILTGIPRAYETAKAAGDLLFFPSEIHTNHDCAVNFRITLCPALQDKPVLPAPDFRSGQHGEKDPFAPPYNSNLFVGSLKYGGSGAEYVVLLNKYSVVPHHFLLVTKDFQSQTSPLMPPDLVQSYLILLAARRVGQHYFAFYNCGEESGASQPHKHIQFMPTEEDGPPIEELTSSANLEKEEKPFALPTLPFAHHIRRLSVAKKATWEEIEQILMTAYMELLDLCISTVRQTPDHPTGTPSYNIILTLNHLMLVPRTREYHTLQVTGERLPVNALGFAGMLLVKSKRELQAVLKEGPVSILRGVGCASVHDAQVSGGPEVDGDIGEA</sequence>
<protein>
    <submittedName>
        <fullName evidence="1">HIT-like domain-containing protein</fullName>
    </submittedName>
</protein>